<evidence type="ECO:0000313" key="2">
    <source>
        <dbReference type="EMBL" id="XAI95455.1"/>
    </source>
</evidence>
<evidence type="ECO:0000313" key="3">
    <source>
        <dbReference type="Proteomes" id="UP001459105"/>
    </source>
</evidence>
<reference evidence="2" key="1">
    <citation type="submission" date="2024-03" db="EMBL/GenBank/DDBJ databases">
        <authorList>
            <person name="Lin W."/>
            <person name="Li D."/>
            <person name="Tong Y."/>
        </authorList>
    </citation>
    <scope>NUCLEOTIDE SEQUENCE</scope>
</reference>
<proteinExistence type="predicted"/>
<dbReference type="EMBL" id="PP438412">
    <property type="protein sequence ID" value="XAI95455.1"/>
    <property type="molecule type" value="Genomic_DNA"/>
</dbReference>
<keyword evidence="1" id="KW-0175">Coiled coil</keyword>
<sequence length="85" mass="10133">MNQNLLERIEALERRNEELERRVRELEQLSGEEVFTMRSRELIEQYCNELLRRDAEANINAATSDRNLRPPALTETELDRIFEDA</sequence>
<dbReference type="Proteomes" id="UP001459105">
    <property type="component" value="Segment"/>
</dbReference>
<accession>A0AAX4QGC6</accession>
<evidence type="ECO:0000256" key="1">
    <source>
        <dbReference type="SAM" id="Coils"/>
    </source>
</evidence>
<feature type="coiled-coil region" evidence="1">
    <location>
        <begin position="2"/>
        <end position="32"/>
    </location>
</feature>
<organism evidence="2 3">
    <name type="scientific">Microcystis phage Mvi-JY20</name>
    <dbReference type="NCBI Taxonomy" id="3128146"/>
    <lineage>
        <taxon>Viruses</taxon>
        <taxon>Duplodnaviria</taxon>
        <taxon>Heunggongvirae</taxon>
        <taxon>Uroviricota</taxon>
        <taxon>Caudoviricetes</taxon>
    </lineage>
</organism>
<name>A0AAX4QGC6_9CAUD</name>
<protein>
    <submittedName>
        <fullName evidence="2">Uncharacterized protein</fullName>
    </submittedName>
</protein>